<evidence type="ECO:0000313" key="1">
    <source>
        <dbReference type="EMBL" id="KLJ12554.1"/>
    </source>
</evidence>
<name>A0A0H1BM08_9EURO</name>
<sequence>MLFCTCSMYCQTQHQIHQTYSVQLFCSSLSDVITSVLNSQSVELSHCDIYHEDCSSHLFYSVNYMFKNCNDC</sequence>
<protein>
    <submittedName>
        <fullName evidence="1">Uncharacterized protein</fullName>
    </submittedName>
</protein>
<evidence type="ECO:0000313" key="2">
    <source>
        <dbReference type="Proteomes" id="UP000053573"/>
    </source>
</evidence>
<gene>
    <name evidence="1" type="ORF">EMPG_12417</name>
</gene>
<organism evidence="1 2">
    <name type="scientific">Blastomyces silverae</name>
    <dbReference type="NCBI Taxonomy" id="2060906"/>
    <lineage>
        <taxon>Eukaryota</taxon>
        <taxon>Fungi</taxon>
        <taxon>Dikarya</taxon>
        <taxon>Ascomycota</taxon>
        <taxon>Pezizomycotina</taxon>
        <taxon>Eurotiomycetes</taxon>
        <taxon>Eurotiomycetidae</taxon>
        <taxon>Onygenales</taxon>
        <taxon>Ajellomycetaceae</taxon>
        <taxon>Blastomyces</taxon>
    </lineage>
</organism>
<accession>A0A0H1BM08</accession>
<dbReference type="EMBL" id="LDEV01000817">
    <property type="protein sequence ID" value="KLJ12554.1"/>
    <property type="molecule type" value="Genomic_DNA"/>
</dbReference>
<keyword evidence="2" id="KW-1185">Reference proteome</keyword>
<proteinExistence type="predicted"/>
<dbReference type="AlphaFoldDB" id="A0A0H1BM08"/>
<reference evidence="2" key="1">
    <citation type="journal article" date="2015" name="PLoS Genet.">
        <title>The dynamic genome and transcriptome of the human fungal pathogen Blastomyces and close relative Emmonsia.</title>
        <authorList>
            <person name="Munoz J.F."/>
            <person name="Gauthier G.M."/>
            <person name="Desjardins C.A."/>
            <person name="Gallo J.E."/>
            <person name="Holder J."/>
            <person name="Sullivan T.D."/>
            <person name="Marty A.J."/>
            <person name="Carmen J.C."/>
            <person name="Chen Z."/>
            <person name="Ding L."/>
            <person name="Gujja S."/>
            <person name="Magrini V."/>
            <person name="Misas E."/>
            <person name="Mitreva M."/>
            <person name="Priest M."/>
            <person name="Saif S."/>
            <person name="Whiston E.A."/>
            <person name="Young S."/>
            <person name="Zeng Q."/>
            <person name="Goldman W.E."/>
            <person name="Mardis E.R."/>
            <person name="Taylor J.W."/>
            <person name="McEwen J.G."/>
            <person name="Clay O.K."/>
            <person name="Klein B.S."/>
            <person name="Cuomo C.A."/>
        </authorList>
    </citation>
    <scope>NUCLEOTIDE SEQUENCE [LARGE SCALE GENOMIC DNA]</scope>
    <source>
        <strain evidence="2">UAMH 139</strain>
    </source>
</reference>
<comment type="caution">
    <text evidence="1">The sequence shown here is derived from an EMBL/GenBank/DDBJ whole genome shotgun (WGS) entry which is preliminary data.</text>
</comment>
<dbReference type="Proteomes" id="UP000053573">
    <property type="component" value="Unassembled WGS sequence"/>
</dbReference>